<sequence length="552" mass="63649">MINRTIVKAITCVLAAFISLNVLYFLFLSDNRFSLGACKETHELDVDYSVDDSSLKEVGPFYNAVVVTDAQGNTLAVPKNETLSGLSHSTTYPWMSVKHPNDKFRQRAEKMQGLDLHKPKAAPAGSEKIKYLLKTGHSVLWERLPIHFITTLTRTPYYDVYSDAPFRLGNIEIIDSLQNISSNYLDNDELQPYQIQKYLGIVNSNLYMKEAGMNNGWLLDRFKNIWMLFDAWERNSEFNWYVFFDDDTTILVNSLTSWLSRLDHNEPLYLGSPASFHSVTFGHGGSGVAISHGAMKKLFGERSSEENKKMLLDLTDELLKEDCGDYMVAVMLKKHVNLKLAPYTFDAPFAQDKFQGETLFHTLVTDENRCEEVVSFHHHGPQEISKMWEFENYLDAPIRYIDFYQSFVHPYLARTLSAWDNRAREKEYSNSFGKELGENKPFSSQEACQSKCEENKKCLQWRYDPFKEYCGLSTVLNLGRPVVIYEKDGRVSQSRNLRGLNVERRVPEEEIVSGWMLERIEERIVKPGASCNGTLGQITEPFGWWWNHMHAR</sequence>
<dbReference type="Gene3D" id="3.50.4.10">
    <property type="entry name" value="Hepatocyte Growth Factor"/>
    <property type="match status" value="1"/>
</dbReference>
<evidence type="ECO:0000256" key="11">
    <source>
        <dbReference type="ARBA" id="ARBA00023136"/>
    </source>
</evidence>
<protein>
    <recommendedName>
        <fullName evidence="4">N-acetylgalactosaminide beta-1,3-galactosyltransferase</fullName>
        <ecNumber evidence="4">2.4.1.122</ecNumber>
    </recommendedName>
</protein>
<evidence type="ECO:0000256" key="9">
    <source>
        <dbReference type="ARBA" id="ARBA00022968"/>
    </source>
</evidence>
<evidence type="ECO:0000259" key="13">
    <source>
        <dbReference type="Pfam" id="PF02434"/>
    </source>
</evidence>
<gene>
    <name evidence="14" type="ORF">BN980_GECA15s02045g</name>
</gene>
<proteinExistence type="inferred from homology"/>
<dbReference type="Gene3D" id="3.90.550.50">
    <property type="match status" value="1"/>
</dbReference>
<dbReference type="AlphaFoldDB" id="A0A0J9XGP1"/>
<evidence type="ECO:0000256" key="3">
    <source>
        <dbReference type="ARBA" id="ARBA00006462"/>
    </source>
</evidence>
<comment type="subcellular location">
    <subcellularLocation>
        <location evidence="1">Membrane</location>
        <topology evidence="1">Single-pass type II membrane protein</topology>
    </subcellularLocation>
</comment>
<evidence type="ECO:0000256" key="12">
    <source>
        <dbReference type="SAM" id="Phobius"/>
    </source>
</evidence>
<dbReference type="EC" id="2.4.1.122" evidence="4"/>
<reference evidence="14" key="1">
    <citation type="submission" date="2014-03" db="EMBL/GenBank/DDBJ databases">
        <authorList>
            <person name="Casaregola S."/>
        </authorList>
    </citation>
    <scope>NUCLEOTIDE SEQUENCE [LARGE SCALE GENOMIC DNA]</scope>
    <source>
        <strain evidence="14">CLIB 918</strain>
    </source>
</reference>
<dbReference type="PANTHER" id="PTHR23033">
    <property type="entry name" value="BETA1,3-GALACTOSYLTRANSFERASE"/>
    <property type="match status" value="1"/>
</dbReference>
<keyword evidence="9" id="KW-0735">Signal-anchor</keyword>
<dbReference type="GO" id="GO:0016020">
    <property type="term" value="C:membrane"/>
    <property type="evidence" value="ECO:0007669"/>
    <property type="project" value="UniProtKB-SubCell"/>
</dbReference>
<keyword evidence="5" id="KW-0328">Glycosyltransferase</keyword>
<keyword evidence="6" id="KW-0808">Transferase</keyword>
<evidence type="ECO:0000256" key="5">
    <source>
        <dbReference type="ARBA" id="ARBA00022676"/>
    </source>
</evidence>
<name>A0A0J9XGP1_GEOCN</name>
<feature type="transmembrane region" description="Helical" evidence="12">
    <location>
        <begin position="7"/>
        <end position="27"/>
    </location>
</feature>
<dbReference type="OrthoDB" id="414175at2759"/>
<dbReference type="InterPro" id="IPR026050">
    <property type="entry name" value="C1GALT1/C1GALT1_chp1"/>
</dbReference>
<keyword evidence="11 12" id="KW-0472">Membrane</keyword>
<dbReference type="GO" id="GO:0000166">
    <property type="term" value="F:nucleotide binding"/>
    <property type="evidence" value="ECO:0007669"/>
    <property type="project" value="UniProtKB-KW"/>
</dbReference>
<evidence type="ECO:0000256" key="10">
    <source>
        <dbReference type="ARBA" id="ARBA00022989"/>
    </source>
</evidence>
<evidence type="ECO:0000256" key="7">
    <source>
        <dbReference type="ARBA" id="ARBA00022692"/>
    </source>
</evidence>
<evidence type="ECO:0000256" key="6">
    <source>
        <dbReference type="ARBA" id="ARBA00022679"/>
    </source>
</evidence>
<feature type="domain" description="Fringe-like glycosyltransferase" evidence="13">
    <location>
        <begin position="235"/>
        <end position="304"/>
    </location>
</feature>
<evidence type="ECO:0000256" key="4">
    <source>
        <dbReference type="ARBA" id="ARBA00012557"/>
    </source>
</evidence>
<dbReference type="STRING" id="1173061.A0A0J9XGP1"/>
<comment type="caution">
    <text evidence="14">The sequence shown here is derived from an EMBL/GenBank/DDBJ whole genome shotgun (WGS) entry which is preliminary data.</text>
</comment>
<keyword evidence="10 12" id="KW-1133">Transmembrane helix</keyword>
<evidence type="ECO:0000313" key="15">
    <source>
        <dbReference type="Proteomes" id="UP000242525"/>
    </source>
</evidence>
<dbReference type="Pfam" id="PF02434">
    <property type="entry name" value="Fringe"/>
    <property type="match status" value="1"/>
</dbReference>
<evidence type="ECO:0000256" key="1">
    <source>
        <dbReference type="ARBA" id="ARBA00004606"/>
    </source>
</evidence>
<evidence type="ECO:0000256" key="2">
    <source>
        <dbReference type="ARBA" id="ARBA00004922"/>
    </source>
</evidence>
<evidence type="ECO:0000256" key="8">
    <source>
        <dbReference type="ARBA" id="ARBA00022741"/>
    </source>
</evidence>
<keyword evidence="7 12" id="KW-0812">Transmembrane</keyword>
<dbReference type="GO" id="GO:0016263">
    <property type="term" value="F:glycoprotein-N-acetylgalactosamine 3-beta-galactosyltransferase activity"/>
    <property type="evidence" value="ECO:0007669"/>
    <property type="project" value="UniProtKB-EC"/>
</dbReference>
<organism evidence="14 15">
    <name type="scientific">Geotrichum candidum</name>
    <name type="common">Oospora lactis</name>
    <name type="synonym">Dipodascus geotrichum</name>
    <dbReference type="NCBI Taxonomy" id="1173061"/>
    <lineage>
        <taxon>Eukaryota</taxon>
        <taxon>Fungi</taxon>
        <taxon>Dikarya</taxon>
        <taxon>Ascomycota</taxon>
        <taxon>Saccharomycotina</taxon>
        <taxon>Dipodascomycetes</taxon>
        <taxon>Dipodascales</taxon>
        <taxon>Dipodascaceae</taxon>
        <taxon>Geotrichum</taxon>
    </lineage>
</organism>
<accession>A0A0J9XGP1</accession>
<comment type="pathway">
    <text evidence="2">Protein modification; protein glycosylation.</text>
</comment>
<comment type="similarity">
    <text evidence="3">Belongs to the glycosyltransferase 31 family. Beta3-Gal-T subfamily.</text>
</comment>
<evidence type="ECO:0000313" key="14">
    <source>
        <dbReference type="EMBL" id="CDO56496.1"/>
    </source>
</evidence>
<dbReference type="PANTHER" id="PTHR23033:SF47">
    <property type="entry name" value="APPLE DOMAIN-CONTAINING PROTEIN-RELATED"/>
    <property type="match status" value="1"/>
</dbReference>
<keyword evidence="8" id="KW-0547">Nucleotide-binding</keyword>
<dbReference type="EMBL" id="CCBN010000015">
    <property type="protein sequence ID" value="CDO56496.1"/>
    <property type="molecule type" value="Genomic_DNA"/>
</dbReference>
<dbReference type="Proteomes" id="UP000242525">
    <property type="component" value="Unassembled WGS sequence"/>
</dbReference>
<keyword evidence="15" id="KW-1185">Reference proteome</keyword>
<dbReference type="InterPro" id="IPR003378">
    <property type="entry name" value="Fringe-like_glycosylTrfase"/>
</dbReference>